<evidence type="ECO:0000259" key="6">
    <source>
        <dbReference type="Pfam" id="PF09454"/>
    </source>
</evidence>
<dbReference type="Pfam" id="PF09454">
    <property type="entry name" value="Vps23_core"/>
    <property type="match status" value="1"/>
</dbReference>
<dbReference type="GO" id="GO:0008333">
    <property type="term" value="P:endosome to lysosome transport"/>
    <property type="evidence" value="ECO:0007669"/>
    <property type="project" value="TreeGrafter"/>
</dbReference>
<dbReference type="OrthoDB" id="306304at2759"/>
<dbReference type="InterPro" id="IPR052070">
    <property type="entry name" value="ESCRT-I_UEV_domain"/>
</dbReference>
<evidence type="ECO:0000313" key="8">
    <source>
        <dbReference type="Proteomes" id="UP000265618"/>
    </source>
</evidence>
<accession>A0A9K3GEK7</accession>
<feature type="region of interest" description="Disordered" evidence="5">
    <location>
        <begin position="56"/>
        <end position="170"/>
    </location>
</feature>
<dbReference type="Gene3D" id="6.10.140.820">
    <property type="match status" value="1"/>
</dbReference>
<keyword evidence="8" id="KW-1185">Reference proteome</keyword>
<feature type="compositionally biased region" description="Low complexity" evidence="5">
    <location>
        <begin position="135"/>
        <end position="154"/>
    </location>
</feature>
<evidence type="ECO:0000256" key="5">
    <source>
        <dbReference type="SAM" id="MobiDB-lite"/>
    </source>
</evidence>
<evidence type="ECO:0000256" key="1">
    <source>
        <dbReference type="ARBA" id="ARBA00004177"/>
    </source>
</evidence>
<dbReference type="PANTHER" id="PTHR23306">
    <property type="entry name" value="TUMOR SUSCEPTIBILITY GENE 101 PROTEIN-RELATED"/>
    <property type="match status" value="1"/>
</dbReference>
<evidence type="ECO:0000256" key="3">
    <source>
        <dbReference type="ARBA" id="ARBA00022753"/>
    </source>
</evidence>
<feature type="compositionally biased region" description="Polar residues" evidence="5">
    <location>
        <begin position="120"/>
        <end position="134"/>
    </location>
</feature>
<feature type="domain" description="SB" evidence="6">
    <location>
        <begin position="256"/>
        <end position="323"/>
    </location>
</feature>
<dbReference type="GO" id="GO:0015031">
    <property type="term" value="P:protein transport"/>
    <property type="evidence" value="ECO:0007669"/>
    <property type="project" value="UniProtKB-KW"/>
</dbReference>
<organism evidence="7 8">
    <name type="scientific">Kipferlia bialata</name>
    <dbReference type="NCBI Taxonomy" id="797122"/>
    <lineage>
        <taxon>Eukaryota</taxon>
        <taxon>Metamonada</taxon>
        <taxon>Carpediemonas-like organisms</taxon>
        <taxon>Kipferlia</taxon>
    </lineage>
</organism>
<comment type="subcellular location">
    <subcellularLocation>
        <location evidence="1">Endosome</location>
    </subcellularLocation>
</comment>
<dbReference type="InterPro" id="IPR037202">
    <property type="entry name" value="ESCRT_assembly_dom"/>
</dbReference>
<dbReference type="Proteomes" id="UP000265618">
    <property type="component" value="Unassembled WGS sequence"/>
</dbReference>
<sequence>MDIATQVLSVVAAVRARYLLLQSTDRKCTLLCQQLQGAMQEMINIFGQICPISSNPSGANSPTKQKPAAQQQPRSKPNPYPSAYPNTNVQQSGTYPQGKQGAGAYTNPYGAPPPAATRSAYPTQPYTHSTVGYGQSQYGRTQTQPQQQPQYGQSGIYGPPAPGRPAQTTQPDVNALRNILRQKLTKQYGELQRRIAPTIKEAQQTQATLTSNRDTLRVYVRNLEAQNANLTQWLEGSREAVRRLPADTQEQPKAEDAFQPATAWDRQLLELSSRDQALDEQIWELTKALEDKGRVSGADIDVTLKGVRDSAREQFECRAMIRKILNAQQTLQV</sequence>
<gene>
    <name evidence="7" type="ORF">KIPB_000527</name>
</gene>
<feature type="compositionally biased region" description="Polar residues" evidence="5">
    <location>
        <begin position="84"/>
        <end position="97"/>
    </location>
</feature>
<evidence type="ECO:0000313" key="7">
    <source>
        <dbReference type="EMBL" id="GIQ79827.1"/>
    </source>
</evidence>
<dbReference type="InterPro" id="IPR017916">
    <property type="entry name" value="SB_dom"/>
</dbReference>
<dbReference type="PANTHER" id="PTHR23306:SF3">
    <property type="entry name" value="TUMOR SUPPRESSOR PROTEIN 101"/>
    <property type="match status" value="1"/>
</dbReference>
<keyword evidence="3" id="KW-0967">Endosome</keyword>
<evidence type="ECO:0000256" key="4">
    <source>
        <dbReference type="ARBA" id="ARBA00022927"/>
    </source>
</evidence>
<dbReference type="SUPFAM" id="SSF140111">
    <property type="entry name" value="Endosomal sorting complex assembly domain"/>
    <property type="match status" value="1"/>
</dbReference>
<evidence type="ECO:0000256" key="2">
    <source>
        <dbReference type="ARBA" id="ARBA00022448"/>
    </source>
</evidence>
<keyword evidence="4" id="KW-0653">Protein transport</keyword>
<dbReference type="AlphaFoldDB" id="A0A9K3GEK7"/>
<dbReference type="EMBL" id="BDIP01000062">
    <property type="protein sequence ID" value="GIQ79827.1"/>
    <property type="molecule type" value="Genomic_DNA"/>
</dbReference>
<dbReference type="GO" id="GO:0000813">
    <property type="term" value="C:ESCRT I complex"/>
    <property type="evidence" value="ECO:0007669"/>
    <property type="project" value="TreeGrafter"/>
</dbReference>
<dbReference type="GO" id="GO:0043130">
    <property type="term" value="F:ubiquitin binding"/>
    <property type="evidence" value="ECO:0007669"/>
    <property type="project" value="TreeGrafter"/>
</dbReference>
<reference evidence="7 8" key="1">
    <citation type="journal article" date="2018" name="PLoS ONE">
        <title>The draft genome of Kipferlia bialata reveals reductive genome evolution in fornicate parasites.</title>
        <authorList>
            <person name="Tanifuji G."/>
            <person name="Takabayashi S."/>
            <person name="Kume K."/>
            <person name="Takagi M."/>
            <person name="Nakayama T."/>
            <person name="Kamikawa R."/>
            <person name="Inagaki Y."/>
            <person name="Hashimoto T."/>
        </authorList>
    </citation>
    <scope>NUCLEOTIDE SEQUENCE [LARGE SCALE GENOMIC DNA]</scope>
    <source>
        <strain evidence="7">NY0173</strain>
    </source>
</reference>
<feature type="compositionally biased region" description="Low complexity" evidence="5">
    <location>
        <begin position="64"/>
        <end position="73"/>
    </location>
</feature>
<comment type="caution">
    <text evidence="7">The sequence shown here is derived from an EMBL/GenBank/DDBJ whole genome shotgun (WGS) entry which is preliminary data.</text>
</comment>
<proteinExistence type="predicted"/>
<name>A0A9K3GEK7_9EUKA</name>
<protein>
    <recommendedName>
        <fullName evidence="6">SB domain-containing protein</fullName>
    </recommendedName>
</protein>
<keyword evidence="2" id="KW-0813">Transport</keyword>